<proteinExistence type="predicted"/>
<keyword evidence="4" id="KW-1133">Transmembrane helix</keyword>
<sequence length="322" mass="36683">MAIPKKLAILHRHISLGIPITRHILHGPNSYQLSGLNSHALFGHSRSFSAPTGLSPPTIRDRITSLWAYIAKSSTAYYRGSKLLLEQTRQVRDLKSRQERHQYKVSRREFVLIKTNTDDAFRVVPFFIILILIPETLPLFLIKGANIIPSTCILPEQLAARRLKLKDVRVQLSLDAIESIKMGSVFDPVTLASHETMKHLAAVQPQHFIIDNMSHEQLVQYSKLMGFPTWRTTWLLKNKLQKHFRFLKQDDTLLKKEGLGQLTIEELETACEDRGIASVGVTSEDLVRHLQSWVDLHTTTDPIIQPGLMMLNVLLRTHDAKV</sequence>
<keyword evidence="2" id="KW-0812">Transmembrane</keyword>
<evidence type="ECO:0000256" key="4">
    <source>
        <dbReference type="ARBA" id="ARBA00022989"/>
    </source>
</evidence>
<gene>
    <name evidence="9" type="ORF">BASA50_009018</name>
</gene>
<dbReference type="InterPro" id="IPR044202">
    <property type="entry name" value="LETM1/MDM38-like"/>
</dbReference>
<keyword evidence="3" id="KW-0999">Mitochondrion inner membrane</keyword>
<evidence type="ECO:0000256" key="3">
    <source>
        <dbReference type="ARBA" id="ARBA00022792"/>
    </source>
</evidence>
<feature type="domain" description="Letm1 RBD" evidence="8">
    <location>
        <begin position="135"/>
        <end position="322"/>
    </location>
</feature>
<name>A0ABQ8F2K8_9FUNG</name>
<evidence type="ECO:0000256" key="2">
    <source>
        <dbReference type="ARBA" id="ARBA00022692"/>
    </source>
</evidence>
<evidence type="ECO:0000256" key="5">
    <source>
        <dbReference type="ARBA" id="ARBA00023128"/>
    </source>
</evidence>
<keyword evidence="5 7" id="KW-0496">Mitochondrion</keyword>
<accession>A0ABQ8F2K8</accession>
<keyword evidence="6" id="KW-0472">Membrane</keyword>
<evidence type="ECO:0000256" key="1">
    <source>
        <dbReference type="ARBA" id="ARBA00004434"/>
    </source>
</evidence>
<keyword evidence="10" id="KW-1185">Reference proteome</keyword>
<evidence type="ECO:0000256" key="7">
    <source>
        <dbReference type="PROSITE-ProRule" id="PRU01094"/>
    </source>
</evidence>
<dbReference type="PANTHER" id="PTHR14009:SF1">
    <property type="entry name" value="MITOCHONDRIAL PROTON_CALCIUM EXCHANGER PROTEIN"/>
    <property type="match status" value="1"/>
</dbReference>
<comment type="caution">
    <text evidence="9">The sequence shown here is derived from an EMBL/GenBank/DDBJ whole genome shotgun (WGS) entry which is preliminary data.</text>
</comment>
<evidence type="ECO:0000313" key="9">
    <source>
        <dbReference type="EMBL" id="KAH6591017.1"/>
    </source>
</evidence>
<dbReference type="Proteomes" id="UP001648503">
    <property type="component" value="Unassembled WGS sequence"/>
</dbReference>
<protein>
    <recommendedName>
        <fullName evidence="8">Letm1 RBD domain-containing protein</fullName>
    </recommendedName>
</protein>
<dbReference type="PANTHER" id="PTHR14009">
    <property type="entry name" value="LEUCINE ZIPPER-EF-HAND CONTAINING TRANSMEMBRANE PROTEIN"/>
    <property type="match status" value="1"/>
</dbReference>
<organism evidence="9 10">
    <name type="scientific">Batrachochytrium salamandrivorans</name>
    <dbReference type="NCBI Taxonomy" id="1357716"/>
    <lineage>
        <taxon>Eukaryota</taxon>
        <taxon>Fungi</taxon>
        <taxon>Fungi incertae sedis</taxon>
        <taxon>Chytridiomycota</taxon>
        <taxon>Chytridiomycota incertae sedis</taxon>
        <taxon>Chytridiomycetes</taxon>
        <taxon>Rhizophydiales</taxon>
        <taxon>Rhizophydiales incertae sedis</taxon>
        <taxon>Batrachochytrium</taxon>
    </lineage>
</organism>
<dbReference type="PROSITE" id="PS51758">
    <property type="entry name" value="LETM1_RBD"/>
    <property type="match status" value="1"/>
</dbReference>
<dbReference type="EMBL" id="JAFCIX010000418">
    <property type="protein sequence ID" value="KAH6591017.1"/>
    <property type="molecule type" value="Genomic_DNA"/>
</dbReference>
<evidence type="ECO:0000256" key="6">
    <source>
        <dbReference type="ARBA" id="ARBA00023136"/>
    </source>
</evidence>
<comment type="subcellular location">
    <subcellularLocation>
        <location evidence="1">Mitochondrion inner membrane</location>
        <topology evidence="1">Single-pass membrane protein</topology>
    </subcellularLocation>
</comment>
<evidence type="ECO:0000313" key="10">
    <source>
        <dbReference type="Proteomes" id="UP001648503"/>
    </source>
</evidence>
<dbReference type="Pfam" id="PF07766">
    <property type="entry name" value="LETM1_RBD"/>
    <property type="match status" value="1"/>
</dbReference>
<dbReference type="InterPro" id="IPR033122">
    <property type="entry name" value="LETM1-like_RBD"/>
</dbReference>
<evidence type="ECO:0000259" key="8">
    <source>
        <dbReference type="PROSITE" id="PS51758"/>
    </source>
</evidence>
<reference evidence="9 10" key="1">
    <citation type="submission" date="2021-02" db="EMBL/GenBank/DDBJ databases">
        <title>Variation within the Batrachochytrium salamandrivorans European outbreak.</title>
        <authorList>
            <person name="Kelly M."/>
            <person name="Pasmans F."/>
            <person name="Shea T.P."/>
            <person name="Munoz J.F."/>
            <person name="Carranza S."/>
            <person name="Cuomo C.A."/>
            <person name="Martel A."/>
        </authorList>
    </citation>
    <scope>NUCLEOTIDE SEQUENCE [LARGE SCALE GENOMIC DNA]</scope>
    <source>
        <strain evidence="9 10">AMFP18/2</strain>
    </source>
</reference>